<dbReference type="AlphaFoldDB" id="A0AAD7EBH8"/>
<reference evidence="1" key="1">
    <citation type="submission" date="2023-03" db="EMBL/GenBank/DDBJ databases">
        <title>Massive genome expansion in bonnet fungi (Mycena s.s.) driven by repeated elements and novel gene families across ecological guilds.</title>
        <authorList>
            <consortium name="Lawrence Berkeley National Laboratory"/>
            <person name="Harder C.B."/>
            <person name="Miyauchi S."/>
            <person name="Viragh M."/>
            <person name="Kuo A."/>
            <person name="Thoen E."/>
            <person name="Andreopoulos B."/>
            <person name="Lu D."/>
            <person name="Skrede I."/>
            <person name="Drula E."/>
            <person name="Henrissat B."/>
            <person name="Morin E."/>
            <person name="Kohler A."/>
            <person name="Barry K."/>
            <person name="LaButti K."/>
            <person name="Morin E."/>
            <person name="Salamov A."/>
            <person name="Lipzen A."/>
            <person name="Mereny Z."/>
            <person name="Hegedus B."/>
            <person name="Baldrian P."/>
            <person name="Stursova M."/>
            <person name="Weitz H."/>
            <person name="Taylor A."/>
            <person name="Grigoriev I.V."/>
            <person name="Nagy L.G."/>
            <person name="Martin F."/>
            <person name="Kauserud H."/>
        </authorList>
    </citation>
    <scope>NUCLEOTIDE SEQUENCE</scope>
    <source>
        <strain evidence="1">CBHHK002</strain>
    </source>
</reference>
<evidence type="ECO:0000313" key="2">
    <source>
        <dbReference type="Proteomes" id="UP001218218"/>
    </source>
</evidence>
<keyword evidence="2" id="KW-1185">Reference proteome</keyword>
<accession>A0AAD7EBH8</accession>
<dbReference type="EMBL" id="JARIHO010000079">
    <property type="protein sequence ID" value="KAJ7310099.1"/>
    <property type="molecule type" value="Genomic_DNA"/>
</dbReference>
<gene>
    <name evidence="1" type="ORF">DFH08DRAFT_718968</name>
</gene>
<proteinExistence type="predicted"/>
<protein>
    <submittedName>
        <fullName evidence="1">Uncharacterized protein</fullName>
    </submittedName>
</protein>
<evidence type="ECO:0000313" key="1">
    <source>
        <dbReference type="EMBL" id="KAJ7310099.1"/>
    </source>
</evidence>
<dbReference type="Proteomes" id="UP001218218">
    <property type="component" value="Unassembled WGS sequence"/>
</dbReference>
<organism evidence="1 2">
    <name type="scientific">Mycena albidolilacea</name>
    <dbReference type="NCBI Taxonomy" id="1033008"/>
    <lineage>
        <taxon>Eukaryota</taxon>
        <taxon>Fungi</taxon>
        <taxon>Dikarya</taxon>
        <taxon>Basidiomycota</taxon>
        <taxon>Agaricomycotina</taxon>
        <taxon>Agaricomycetes</taxon>
        <taxon>Agaricomycetidae</taxon>
        <taxon>Agaricales</taxon>
        <taxon>Marasmiineae</taxon>
        <taxon>Mycenaceae</taxon>
        <taxon>Mycena</taxon>
    </lineage>
</organism>
<dbReference type="InterPro" id="IPR012337">
    <property type="entry name" value="RNaseH-like_sf"/>
</dbReference>
<dbReference type="SUPFAM" id="SSF53098">
    <property type="entry name" value="Ribonuclease H-like"/>
    <property type="match status" value="1"/>
</dbReference>
<name>A0AAD7EBH8_9AGAR</name>
<sequence length="304" mass="33569">MKVRWNTTLAELERAQLLRPAFDAFVSELPNGLGGKVKAVATARKKKWEMSSTDWEFVDKLVAALEVRVFFFQCNSLDVLQVLKLVTLEFSKKSVPTISKVLPLYKLMEVTLTNLAEKYEDDEPNLSVALLAGAAIATKYISKALFGDYPLLGAVLHPAVRLSFFKSSQWDPSVAVRAKMLLVAIVKKYAKADRHPAPSNVASAGSGQNTPATSVFAMAMALQDQAATTKTTAGDGKDEVDLYFGNISPVTPDFDDPLGWWKVSFAFFASNTVLNFIEAKSRHFKIHGACCTGYSCNSWRKHFR</sequence>
<comment type="caution">
    <text evidence="1">The sequence shown here is derived from an EMBL/GenBank/DDBJ whole genome shotgun (WGS) entry which is preliminary data.</text>
</comment>